<comment type="caution">
    <text evidence="2">The sequence shown here is derived from an EMBL/GenBank/DDBJ whole genome shotgun (WGS) entry which is preliminary data.</text>
</comment>
<dbReference type="AlphaFoldDB" id="A0AAW4QZP1"/>
<evidence type="ECO:0000313" key="2">
    <source>
        <dbReference type="EMBL" id="MBY0038187.1"/>
    </source>
</evidence>
<sequence>MKTEIVPKKKYSIISYVSLLIGILCFLFVFITPTRIANAGNIVGDYITIALTGVSIMLSIITMTKRTEKKGIAILSLILSSSFFIFWIIAIILLFTGQISFAP</sequence>
<dbReference type="RefSeq" id="WP_221826026.1">
    <property type="nucleotide sequence ID" value="NZ_JACLPZ010000019.1"/>
</dbReference>
<organism evidence="2 3">
    <name type="scientific">Bacillus cereus</name>
    <dbReference type="NCBI Taxonomy" id="1396"/>
    <lineage>
        <taxon>Bacteria</taxon>
        <taxon>Bacillati</taxon>
        <taxon>Bacillota</taxon>
        <taxon>Bacilli</taxon>
        <taxon>Bacillales</taxon>
        <taxon>Bacillaceae</taxon>
        <taxon>Bacillus</taxon>
        <taxon>Bacillus cereus group</taxon>
    </lineage>
</organism>
<name>A0AAW4QZP1_BACCE</name>
<keyword evidence="1" id="KW-0812">Transmembrane</keyword>
<keyword evidence="1" id="KW-0472">Membrane</keyword>
<evidence type="ECO:0000313" key="3">
    <source>
        <dbReference type="Proteomes" id="UP001197806"/>
    </source>
</evidence>
<dbReference type="Proteomes" id="UP001197806">
    <property type="component" value="Unassembled WGS sequence"/>
</dbReference>
<proteinExistence type="predicted"/>
<feature type="transmembrane region" description="Helical" evidence="1">
    <location>
        <begin position="73"/>
        <end position="95"/>
    </location>
</feature>
<feature type="transmembrane region" description="Helical" evidence="1">
    <location>
        <begin position="43"/>
        <end position="61"/>
    </location>
</feature>
<protein>
    <recommendedName>
        <fullName evidence="4">Group-specific protein</fullName>
    </recommendedName>
</protein>
<reference evidence="2" key="1">
    <citation type="submission" date="2020-08" db="EMBL/GenBank/DDBJ databases">
        <title>Fungal Genomes of the International Space Station.</title>
        <authorList>
            <person name="Seuylemezian A."/>
            <person name="Singh N.K."/>
            <person name="Wood J."/>
            <person name="Venkateswaran K."/>
        </authorList>
    </citation>
    <scope>NUCLEOTIDE SEQUENCE</scope>
    <source>
        <strain evidence="2">I2-B2</strain>
    </source>
</reference>
<gene>
    <name evidence="2" type="ORF">H7U08_16760</name>
</gene>
<evidence type="ECO:0008006" key="4">
    <source>
        <dbReference type="Google" id="ProtNLM"/>
    </source>
</evidence>
<keyword evidence="1" id="KW-1133">Transmembrane helix</keyword>
<feature type="transmembrane region" description="Helical" evidence="1">
    <location>
        <begin position="12"/>
        <end position="31"/>
    </location>
</feature>
<evidence type="ECO:0000256" key="1">
    <source>
        <dbReference type="SAM" id="Phobius"/>
    </source>
</evidence>
<accession>A0AAW4QZP1</accession>
<dbReference type="EMBL" id="JACLPZ010000019">
    <property type="protein sequence ID" value="MBY0038187.1"/>
    <property type="molecule type" value="Genomic_DNA"/>
</dbReference>